<comment type="caution">
    <text evidence="3">The sequence shown here is derived from an EMBL/GenBank/DDBJ whole genome shotgun (WGS) entry which is preliminary data.</text>
</comment>
<evidence type="ECO:0000256" key="2">
    <source>
        <dbReference type="SAM" id="MobiDB-lite"/>
    </source>
</evidence>
<accession>A0ABN9VQZ5</accession>
<feature type="region of interest" description="Disordered" evidence="2">
    <location>
        <begin position="457"/>
        <end position="481"/>
    </location>
</feature>
<feature type="region of interest" description="Disordered" evidence="2">
    <location>
        <begin position="196"/>
        <end position="226"/>
    </location>
</feature>
<dbReference type="Proteomes" id="UP001189429">
    <property type="component" value="Unassembled WGS sequence"/>
</dbReference>
<sequence length="621" mass="63727">MLPASSFPHLPLAQAAWLEHFAFRSLLASGLEAAMAPPFKQCAMWACGLVCGLSLGRGIWWHFLAAQAPRGVFAPEVSARRAEPAVEAAGALPRGTFAGGPLRAPAALAAAASLSVVAALARRRPQCRARGGEQTSASAPERMEALRLSGSWPPAARGASPAEARRGLRGEDLPAEQEAMAWAEYEARQSNAWAWSAEAAAQGPPRSAPASGGEDRAGEDAPPRRSLVPVLAGPRAVQVAAAPDGPTPAWRPRALLSECAPGVERGQFAMSHALPAGPELLEPEIVLPRRGGLGRAAEAEVLEAEVVTPPLTPTAAGAAAAEAFGAAAVQAMRAAADLPRWLAAEVAPRGAAAVEAAATAAHVAADLPGRLAAEAVAHGAAAQQAAATAVQTLVADAEAHGAAAQQAAATAVRAATEIPARLAASAEAHSAARHAGATAVLSAAEIPGRLAATTASAREAVAGESPDAAAHAPRVHGGSPERRALATEGAVRDVDWGAVAKEVAVHAVHSARDLPAWLEKQHELRREAHRQKLQAEAEAEAEAETGAGAAPRLADRDQPFASDADLRATLQRAEEARERLTARVAEGAARRARAAAADAERLREVRGIRDSWAAHRKDLSV</sequence>
<protein>
    <submittedName>
        <fullName evidence="3">Uncharacterized protein</fullName>
    </submittedName>
</protein>
<name>A0ABN9VQZ5_9DINO</name>
<feature type="region of interest" description="Disordered" evidence="2">
    <location>
        <begin position="527"/>
        <end position="561"/>
    </location>
</feature>
<gene>
    <name evidence="3" type="ORF">PCOR1329_LOCUS60351</name>
</gene>
<feature type="coiled-coil region" evidence="1">
    <location>
        <begin position="563"/>
        <end position="590"/>
    </location>
</feature>
<dbReference type="EMBL" id="CAUYUJ010017554">
    <property type="protein sequence ID" value="CAK0875774.1"/>
    <property type="molecule type" value="Genomic_DNA"/>
</dbReference>
<keyword evidence="1" id="KW-0175">Coiled coil</keyword>
<feature type="region of interest" description="Disordered" evidence="2">
    <location>
        <begin position="148"/>
        <end position="175"/>
    </location>
</feature>
<feature type="compositionally biased region" description="Basic and acidic residues" evidence="2">
    <location>
        <begin position="213"/>
        <end position="223"/>
    </location>
</feature>
<keyword evidence="4" id="KW-1185">Reference proteome</keyword>
<evidence type="ECO:0000313" key="3">
    <source>
        <dbReference type="EMBL" id="CAK0875774.1"/>
    </source>
</evidence>
<organism evidence="3 4">
    <name type="scientific">Prorocentrum cordatum</name>
    <dbReference type="NCBI Taxonomy" id="2364126"/>
    <lineage>
        <taxon>Eukaryota</taxon>
        <taxon>Sar</taxon>
        <taxon>Alveolata</taxon>
        <taxon>Dinophyceae</taxon>
        <taxon>Prorocentrales</taxon>
        <taxon>Prorocentraceae</taxon>
        <taxon>Prorocentrum</taxon>
    </lineage>
</organism>
<feature type="compositionally biased region" description="Basic and acidic residues" evidence="2">
    <location>
        <begin position="163"/>
        <end position="172"/>
    </location>
</feature>
<evidence type="ECO:0000256" key="1">
    <source>
        <dbReference type="SAM" id="Coils"/>
    </source>
</evidence>
<evidence type="ECO:0000313" key="4">
    <source>
        <dbReference type="Proteomes" id="UP001189429"/>
    </source>
</evidence>
<reference evidence="3" key="1">
    <citation type="submission" date="2023-10" db="EMBL/GenBank/DDBJ databases">
        <authorList>
            <person name="Chen Y."/>
            <person name="Shah S."/>
            <person name="Dougan E. K."/>
            <person name="Thang M."/>
            <person name="Chan C."/>
        </authorList>
    </citation>
    <scope>NUCLEOTIDE SEQUENCE [LARGE SCALE GENOMIC DNA]</scope>
</reference>
<proteinExistence type="predicted"/>